<protein>
    <submittedName>
        <fullName evidence="1">Uncharacterized protein</fullName>
    </submittedName>
</protein>
<dbReference type="Gene3D" id="3.20.20.370">
    <property type="entry name" value="Glycoside hydrolase/deacetylase"/>
    <property type="match status" value="1"/>
</dbReference>
<comment type="caution">
    <text evidence="1">The sequence shown here is derived from an EMBL/GenBank/DDBJ whole genome shotgun (WGS) entry which is preliminary data.</text>
</comment>
<sequence length="62" mass="6803">MQDTYYISVTIDVDAMAGWLGSYGGEDSLCDLSRGEFAGKIGVPRLLNLLESFNIKARFSLP</sequence>
<dbReference type="PANTHER" id="PTHR47561:SF1">
    <property type="entry name" value="POLYSACCHARIDE DEACETYLASE FAMILY PROTEIN (AFU_ORTHOLOGUE AFUA_6G05030)"/>
    <property type="match status" value="1"/>
</dbReference>
<accession>A0A6A9QP17</accession>
<gene>
    <name evidence="1" type="ORF">D1867_06775</name>
</gene>
<keyword evidence="2" id="KW-1185">Reference proteome</keyword>
<dbReference type="PANTHER" id="PTHR47561">
    <property type="entry name" value="POLYSACCHARIDE DEACETYLASE FAMILY PROTEIN (AFU_ORTHOLOGUE AFUA_6G05030)"/>
    <property type="match status" value="1"/>
</dbReference>
<organism evidence="1 2">
    <name type="scientific">Acidianus infernus</name>
    <dbReference type="NCBI Taxonomy" id="12915"/>
    <lineage>
        <taxon>Archaea</taxon>
        <taxon>Thermoproteota</taxon>
        <taxon>Thermoprotei</taxon>
        <taxon>Sulfolobales</taxon>
        <taxon>Sulfolobaceae</taxon>
        <taxon>Acidianus</taxon>
    </lineage>
</organism>
<name>A0A6A9QP17_ACIIN</name>
<proteinExistence type="predicted"/>
<evidence type="ECO:0000313" key="2">
    <source>
        <dbReference type="Proteomes" id="UP000440125"/>
    </source>
</evidence>
<evidence type="ECO:0000313" key="1">
    <source>
        <dbReference type="EMBL" id="MUM64947.1"/>
    </source>
</evidence>
<dbReference type="RefSeq" id="WP_155863324.1">
    <property type="nucleotide sequence ID" value="NZ_WFIY01000004.1"/>
</dbReference>
<dbReference type="EMBL" id="WFIY01000004">
    <property type="protein sequence ID" value="MUM64947.1"/>
    <property type="molecule type" value="Genomic_DNA"/>
</dbReference>
<reference evidence="1 2" key="1">
    <citation type="submission" date="2019-10" db="EMBL/GenBank/DDBJ databases">
        <title>Genome Sequences from Six Type Strain Members of the Archaeal Family Sulfolobaceae: Acidianus ambivalens, Acidianus infernus, Metallosphaera prunae, Stygiolobus azoricus, Sulfolobus metallicus, and Sulfurisphaera ohwakuensis.</title>
        <authorList>
            <person name="Counts J.A."/>
            <person name="Kelly R.M."/>
        </authorList>
    </citation>
    <scope>NUCLEOTIDE SEQUENCE [LARGE SCALE GENOMIC DNA]</scope>
    <source>
        <strain evidence="1 2">DSM 3191</strain>
    </source>
</reference>
<dbReference type="Proteomes" id="UP000440125">
    <property type="component" value="Unassembled WGS sequence"/>
</dbReference>
<dbReference type="OrthoDB" id="10436at2157"/>
<dbReference type="AlphaFoldDB" id="A0A6A9QP17"/>